<reference evidence="1 2" key="1">
    <citation type="submission" date="2019-02" db="EMBL/GenBank/DDBJ databases">
        <title>Deep-cultivation of Planctomycetes and their phenomic and genomic characterization uncovers novel biology.</title>
        <authorList>
            <person name="Wiegand S."/>
            <person name="Jogler M."/>
            <person name="Boedeker C."/>
            <person name="Pinto D."/>
            <person name="Vollmers J."/>
            <person name="Rivas-Marin E."/>
            <person name="Kohn T."/>
            <person name="Peeters S.H."/>
            <person name="Heuer A."/>
            <person name="Rast P."/>
            <person name="Oberbeckmann S."/>
            <person name="Bunk B."/>
            <person name="Jeske O."/>
            <person name="Meyerdierks A."/>
            <person name="Storesund J.E."/>
            <person name="Kallscheuer N."/>
            <person name="Luecker S."/>
            <person name="Lage O.M."/>
            <person name="Pohl T."/>
            <person name="Merkel B.J."/>
            <person name="Hornburger P."/>
            <person name="Mueller R.-W."/>
            <person name="Bruemmer F."/>
            <person name="Labrenz M."/>
            <person name="Spormann A.M."/>
            <person name="Op den Camp H."/>
            <person name="Overmann J."/>
            <person name="Amann R."/>
            <person name="Jetten M.S.M."/>
            <person name="Mascher T."/>
            <person name="Medema M.H."/>
            <person name="Devos D.P."/>
            <person name="Kaster A.-K."/>
            <person name="Ovreas L."/>
            <person name="Rohde M."/>
            <person name="Galperin M.Y."/>
            <person name="Jogler C."/>
        </authorList>
    </citation>
    <scope>NUCLEOTIDE SEQUENCE [LARGE SCALE GENOMIC DNA]</scope>
    <source>
        <strain evidence="1 2">ElP</strain>
    </source>
</reference>
<name>A0A518H3E5_9BACT</name>
<dbReference type="Pfam" id="PF06067">
    <property type="entry name" value="DUF932"/>
    <property type="match status" value="1"/>
</dbReference>
<dbReference type="OrthoDB" id="291782at2"/>
<organism evidence="1 2">
    <name type="scientific">Tautonia plasticadhaerens</name>
    <dbReference type="NCBI Taxonomy" id="2527974"/>
    <lineage>
        <taxon>Bacteria</taxon>
        <taxon>Pseudomonadati</taxon>
        <taxon>Planctomycetota</taxon>
        <taxon>Planctomycetia</taxon>
        <taxon>Isosphaerales</taxon>
        <taxon>Isosphaeraceae</taxon>
        <taxon>Tautonia</taxon>
    </lineage>
</organism>
<sequence length="157" mass="17434">MSIQAVAAARVFVCDNMAFSGSSGSVVLKKKHTSRLDLAAVVPEAIDQFLERAGTFRLDLDRMRDFSLTDGRAKELLFDAFAGRSPVMPLRLLPTVGRLYFDDDGQREKFPDRSLWALNNAFTEAVKVLKPVPQHNAGLRIGRYCGRLLHRGSPSVN</sequence>
<dbReference type="AlphaFoldDB" id="A0A518H3E5"/>
<dbReference type="Proteomes" id="UP000317835">
    <property type="component" value="Chromosome"/>
</dbReference>
<dbReference type="KEGG" id="tpla:ElP_32510"/>
<proteinExistence type="predicted"/>
<keyword evidence="2" id="KW-1185">Reference proteome</keyword>
<gene>
    <name evidence="1" type="ORF">ElP_32510</name>
</gene>
<evidence type="ECO:0000313" key="1">
    <source>
        <dbReference type="EMBL" id="QDV35348.1"/>
    </source>
</evidence>
<evidence type="ECO:0000313" key="2">
    <source>
        <dbReference type="Proteomes" id="UP000317835"/>
    </source>
</evidence>
<dbReference type="InterPro" id="IPR026325">
    <property type="entry name" value="DUF932"/>
</dbReference>
<protein>
    <submittedName>
        <fullName evidence="1">Uncharacterized protein</fullName>
    </submittedName>
</protein>
<dbReference type="RefSeq" id="WP_145270886.1">
    <property type="nucleotide sequence ID" value="NZ_CP036426.1"/>
</dbReference>
<dbReference type="EMBL" id="CP036426">
    <property type="protein sequence ID" value="QDV35348.1"/>
    <property type="molecule type" value="Genomic_DNA"/>
</dbReference>
<accession>A0A518H3E5</accession>